<dbReference type="GO" id="GO:0006680">
    <property type="term" value="P:glucosylceramide catabolic process"/>
    <property type="evidence" value="ECO:0007669"/>
    <property type="project" value="InterPro"/>
</dbReference>
<dbReference type="EC" id="3.2.1.45" evidence="1"/>
<dbReference type="Proteomes" id="UP000025227">
    <property type="component" value="Unplaced"/>
</dbReference>
<dbReference type="GO" id="GO:0005975">
    <property type="term" value="P:carbohydrate metabolic process"/>
    <property type="evidence" value="ECO:0007669"/>
    <property type="project" value="InterPro"/>
</dbReference>
<dbReference type="Gene3D" id="1.50.10.10">
    <property type="match status" value="1"/>
</dbReference>
<dbReference type="Pfam" id="PF12215">
    <property type="entry name" value="Glyco_hydr_116N"/>
    <property type="match status" value="1"/>
</dbReference>
<dbReference type="SUPFAM" id="SSF48208">
    <property type="entry name" value="Six-hairpin glycosidases"/>
    <property type="match status" value="1"/>
</dbReference>
<evidence type="ECO:0000259" key="2">
    <source>
        <dbReference type="Pfam" id="PF04685"/>
    </source>
</evidence>
<comment type="similarity">
    <text evidence="1">Belongs to the non-lysosomal glucosylceramidase family.</text>
</comment>
<dbReference type="AlphaFoldDB" id="A0A7I4YQ13"/>
<keyword evidence="1" id="KW-0443">Lipid metabolism</keyword>
<feature type="domain" description="Glycosyl-hydrolase family 116 catalytic region" evidence="2">
    <location>
        <begin position="452"/>
        <end position="821"/>
    </location>
</feature>
<dbReference type="Pfam" id="PF04685">
    <property type="entry name" value="DUF608"/>
    <property type="match status" value="1"/>
</dbReference>
<comment type="function">
    <text evidence="1">Non-lysosomal glucosylceramidase that catalyzes the hydrolysis of glucosylceramide (GlcCer) to free glucose and ceramide.</text>
</comment>
<sequence length="831" mass="95705">YFIFGFSWNIEMLDSTALDGIGWKVRCDFVAPESDKRGPFYPRFAHMLSMIPLVVRYFFFAAKQWLHGKEVFVNCFSQLKHDMYTGVPIGGIGCGSIGTDFRGAFNKFSLIPGIKEQRFENIKADQFILTVHSADGMELIYQSILSTANFRDSSLSEWCSKLRGEDVRYRGLYPRAWREFRIPNIDLILICEQISPIIPHNYEDSSFPASIFQWTVINESKKGYSVSLTFTFRNGTGNPKWDNESQCEAKEFTTKSAAGLTLSHTINSMPVSYAVACEEADDKKITYSTFNPCSKSGREVWRRLIKSMSLSGEIHSDRELGIAVSTQFQLAAVQTKSCKFCLAWHMPIVQFGGKSRSYKRWYTRFVGVERDAIEKLVETAFSRSEKWRTEVENWQRGVVDDKSLPEWYRSALFNESYYISDGSTMWFEYDPSWKETESEIDTHTEAQLRKFGRFGYMESWEYLMINTYDVHFYASWALLKNWPMLELSLQLDFCDQLGRKDTTKATSLCEGTKMELKTISRIPHDMGHPHGEPWMQTNAYILHDTAIWRDLNLKFVLSCWRDYKLIVEKSFEPREAKEILQYFYKQSEVIIRNALEEWDNDDDGMIENSGIADQTYDIWTMSGTSAYCGSLWLASLSSILSMARTLGHEDATQRYEDMLDQAKVAFVKKLWNGSYFNFDELSSDQGVIMADQLCGVWFQTMMAGEELISDTQVLSTLDTIYTHNVKMFASGNMGPVNGMFEDGVVDISSIQGEEVWTGTGYSVASFMIAKGKQQEGFHTARGIFETCWNRAGLQYQTPEAIYEKKHYRAIGYMRPLAIWAMHHALEMKSVR</sequence>
<dbReference type="GO" id="GO:0016020">
    <property type="term" value="C:membrane"/>
    <property type="evidence" value="ECO:0007669"/>
    <property type="project" value="InterPro"/>
</dbReference>
<dbReference type="InterPro" id="IPR024462">
    <property type="entry name" value="GH116_N"/>
</dbReference>
<accession>A0A7I4YQ13</accession>
<dbReference type="WBParaSite" id="HCON_00132010-00001">
    <property type="protein sequence ID" value="HCON_00132010-00001"/>
    <property type="gene ID" value="HCON_00132010"/>
</dbReference>
<dbReference type="InterPro" id="IPR052566">
    <property type="entry name" value="Non-lysos_glucosylceramidase"/>
</dbReference>
<dbReference type="OMA" id="DQLCGFW"/>
<dbReference type="InterPro" id="IPR012341">
    <property type="entry name" value="6hp_glycosidase-like_sf"/>
</dbReference>
<evidence type="ECO:0000259" key="3">
    <source>
        <dbReference type="Pfam" id="PF12215"/>
    </source>
</evidence>
<protein>
    <recommendedName>
        <fullName evidence="1">Non-lysosomal glucosylceramidase</fullName>
        <shortName evidence="1">NLGase</shortName>
        <ecNumber evidence="1">3.2.1.45</ecNumber>
    </recommendedName>
</protein>
<proteinExistence type="inferred from homology"/>
<dbReference type="PANTHER" id="PTHR12654:SF0">
    <property type="entry name" value="NON-LYSOSOMAL GLUCOSYLCERAMIDASE"/>
    <property type="match status" value="1"/>
</dbReference>
<name>A0A7I4YQ13_HAECO</name>
<organism evidence="4 5">
    <name type="scientific">Haemonchus contortus</name>
    <name type="common">Barber pole worm</name>
    <dbReference type="NCBI Taxonomy" id="6289"/>
    <lineage>
        <taxon>Eukaryota</taxon>
        <taxon>Metazoa</taxon>
        <taxon>Ecdysozoa</taxon>
        <taxon>Nematoda</taxon>
        <taxon>Chromadorea</taxon>
        <taxon>Rhabditida</taxon>
        <taxon>Rhabditina</taxon>
        <taxon>Rhabditomorpha</taxon>
        <taxon>Strongyloidea</taxon>
        <taxon>Trichostrongylidae</taxon>
        <taxon>Haemonchus</taxon>
    </lineage>
</organism>
<keyword evidence="1" id="KW-0378">Hydrolase</keyword>
<dbReference type="InterPro" id="IPR008928">
    <property type="entry name" value="6-hairpin_glycosidase_sf"/>
</dbReference>
<feature type="domain" description="Glycosyl-hydrolase family 116 N-terminal" evidence="3">
    <location>
        <begin position="86"/>
        <end position="387"/>
    </location>
</feature>
<keyword evidence="1" id="KW-0326">Glycosidase</keyword>
<keyword evidence="1" id="KW-0472">Membrane</keyword>
<comment type="catalytic activity">
    <reaction evidence="1">
        <text>a beta-D-glucosyl-(1&lt;-&gt;1')-N-acylsphing-4-enine + H2O = an N-acylsphing-4-enine + D-glucose</text>
        <dbReference type="Rhea" id="RHEA:13269"/>
        <dbReference type="ChEBI" id="CHEBI:4167"/>
        <dbReference type="ChEBI" id="CHEBI:15377"/>
        <dbReference type="ChEBI" id="CHEBI:22801"/>
        <dbReference type="ChEBI" id="CHEBI:52639"/>
        <dbReference type="EC" id="3.2.1.45"/>
    </reaction>
</comment>
<dbReference type="GO" id="GO:0008422">
    <property type="term" value="F:beta-glucosidase activity"/>
    <property type="evidence" value="ECO:0007669"/>
    <property type="project" value="TreeGrafter"/>
</dbReference>
<dbReference type="GO" id="GO:0004348">
    <property type="term" value="F:glucosylceramidase activity"/>
    <property type="evidence" value="ECO:0007669"/>
    <property type="project" value="UniProtKB-EC"/>
</dbReference>
<dbReference type="InterPro" id="IPR006775">
    <property type="entry name" value="GH116_catalytic"/>
</dbReference>
<keyword evidence="4" id="KW-1185">Reference proteome</keyword>
<evidence type="ECO:0000313" key="5">
    <source>
        <dbReference type="WBParaSite" id="HCON_00132010-00001"/>
    </source>
</evidence>
<dbReference type="PIRSF" id="PIRSF028944">
    <property type="entry name" value="Beta_gluc_GBA2"/>
    <property type="match status" value="1"/>
</dbReference>
<dbReference type="OrthoDB" id="730489at2759"/>
<dbReference type="PANTHER" id="PTHR12654">
    <property type="entry name" value="BILE ACID BETA-GLUCOSIDASE-RELATED"/>
    <property type="match status" value="1"/>
</dbReference>
<dbReference type="InterPro" id="IPR014551">
    <property type="entry name" value="B_Glucosidase_GBA2-typ"/>
</dbReference>
<evidence type="ECO:0000313" key="4">
    <source>
        <dbReference type="Proteomes" id="UP000025227"/>
    </source>
</evidence>
<reference evidence="5" key="1">
    <citation type="submission" date="2020-12" db="UniProtKB">
        <authorList>
            <consortium name="WormBaseParasite"/>
        </authorList>
    </citation>
    <scope>IDENTIFICATION</scope>
    <source>
        <strain evidence="5">MHco3</strain>
    </source>
</reference>
<evidence type="ECO:0000256" key="1">
    <source>
        <dbReference type="PIRNR" id="PIRNR028944"/>
    </source>
</evidence>